<dbReference type="ESTHER" id="9pseu-a0a290z691">
    <property type="family name" value="Dieckmann_Cyclase"/>
</dbReference>
<name>A0A290Z691_9PSEU</name>
<evidence type="ECO:0008006" key="3">
    <source>
        <dbReference type="Google" id="ProtNLM"/>
    </source>
</evidence>
<reference evidence="1" key="1">
    <citation type="submission" date="2017-09" db="EMBL/GenBank/DDBJ databases">
        <title>Complete Genome Sequence of ansamitocin-producing Bacterium Actinosynnema pretiosum X47.</title>
        <authorList>
            <person name="Cao G."/>
            <person name="Zong G."/>
            <person name="Zhong C."/>
            <person name="Fu J."/>
        </authorList>
    </citation>
    <scope>NUCLEOTIDE SEQUENCE [LARGE SCALE GENOMIC DNA]</scope>
    <source>
        <strain evidence="1">X47</strain>
    </source>
</reference>
<organism evidence="1 2">
    <name type="scientific">Actinosynnema pretiosum</name>
    <dbReference type="NCBI Taxonomy" id="42197"/>
    <lineage>
        <taxon>Bacteria</taxon>
        <taxon>Bacillati</taxon>
        <taxon>Actinomycetota</taxon>
        <taxon>Actinomycetes</taxon>
        <taxon>Pseudonocardiales</taxon>
        <taxon>Pseudonocardiaceae</taxon>
        <taxon>Actinosynnema</taxon>
    </lineage>
</organism>
<dbReference type="Proteomes" id="UP000218505">
    <property type="component" value="Chromosome"/>
</dbReference>
<dbReference type="Gene3D" id="3.40.50.1820">
    <property type="entry name" value="alpha/beta hydrolase"/>
    <property type="match status" value="1"/>
</dbReference>
<protein>
    <recommendedName>
        <fullName evidence="3">Thioesterase domain-containing protein</fullName>
    </recommendedName>
</protein>
<gene>
    <name evidence="1" type="ORF">CNX65_15310</name>
</gene>
<dbReference type="InterPro" id="IPR029058">
    <property type="entry name" value="AB_hydrolase_fold"/>
</dbReference>
<evidence type="ECO:0000313" key="1">
    <source>
        <dbReference type="EMBL" id="ATE54489.1"/>
    </source>
</evidence>
<dbReference type="EMBL" id="CP023445">
    <property type="protein sequence ID" value="ATE54489.1"/>
    <property type="molecule type" value="Genomic_DNA"/>
</dbReference>
<proteinExistence type="predicted"/>
<evidence type="ECO:0000313" key="2">
    <source>
        <dbReference type="Proteomes" id="UP000218505"/>
    </source>
</evidence>
<sequence length="275" mass="28897">MREVGAGGPGTGAWNRLREGARGLLLAFDFAATGRPEASFSDLVDRLDDWEVWETAQPPLGAEVGLGAAGYLERWAAGIPSDRPVAAVLGFCAGGVFAGGVAEELRRTRATPPLLLLFDPEAPTALTLHHQFHKVVHSLTGVLGDDRVARVVEAGRAELDRATDVAGYGARLVELFEEAGRGAFAEAGLDDEYAAELTGTYRSFVSYLVAAAQVDHVPGWAPAVALSSAGPASGLNPLPPDVREALVREELRFDTGHADLLRDPAVARATAALLA</sequence>
<accession>A0A290Z691</accession>
<keyword evidence="2" id="KW-1185">Reference proteome</keyword>
<dbReference type="AlphaFoldDB" id="A0A290Z691"/>
<dbReference type="KEGG" id="apre:CNX65_15310"/>
<dbReference type="SUPFAM" id="SSF53474">
    <property type="entry name" value="alpha/beta-Hydrolases"/>
    <property type="match status" value="1"/>
</dbReference>